<keyword evidence="3" id="KW-1185">Reference proteome</keyword>
<evidence type="ECO:0000256" key="1">
    <source>
        <dbReference type="SAM" id="Phobius"/>
    </source>
</evidence>
<evidence type="ECO:0000313" key="3">
    <source>
        <dbReference type="Proteomes" id="UP000319576"/>
    </source>
</evidence>
<keyword evidence="1" id="KW-0472">Membrane</keyword>
<dbReference type="Proteomes" id="UP000319576">
    <property type="component" value="Chromosome"/>
</dbReference>
<dbReference type="EMBL" id="CP036273">
    <property type="protein sequence ID" value="QDU20430.1"/>
    <property type="molecule type" value="Genomic_DNA"/>
</dbReference>
<gene>
    <name evidence="2" type="ORF">ETAA1_23820</name>
</gene>
<proteinExistence type="predicted"/>
<feature type="transmembrane region" description="Helical" evidence="1">
    <location>
        <begin position="248"/>
        <end position="267"/>
    </location>
</feature>
<dbReference type="RefSeq" id="WP_145237952.1">
    <property type="nucleotide sequence ID" value="NZ_CP036273.1"/>
</dbReference>
<keyword evidence="1" id="KW-0812">Transmembrane</keyword>
<accession>A0A517XSE6</accession>
<reference evidence="2 3" key="1">
    <citation type="submission" date="2019-02" db="EMBL/GenBank/DDBJ databases">
        <title>Deep-cultivation of Planctomycetes and their phenomic and genomic characterization uncovers novel biology.</title>
        <authorList>
            <person name="Wiegand S."/>
            <person name="Jogler M."/>
            <person name="Boedeker C."/>
            <person name="Pinto D."/>
            <person name="Vollmers J."/>
            <person name="Rivas-Marin E."/>
            <person name="Kohn T."/>
            <person name="Peeters S.H."/>
            <person name="Heuer A."/>
            <person name="Rast P."/>
            <person name="Oberbeckmann S."/>
            <person name="Bunk B."/>
            <person name="Jeske O."/>
            <person name="Meyerdierks A."/>
            <person name="Storesund J.E."/>
            <person name="Kallscheuer N."/>
            <person name="Luecker S."/>
            <person name="Lage O.M."/>
            <person name="Pohl T."/>
            <person name="Merkel B.J."/>
            <person name="Hornburger P."/>
            <person name="Mueller R.-W."/>
            <person name="Bruemmer F."/>
            <person name="Labrenz M."/>
            <person name="Spormann A.M."/>
            <person name="Op den Camp H."/>
            <person name="Overmann J."/>
            <person name="Amann R."/>
            <person name="Jetten M.S.M."/>
            <person name="Mascher T."/>
            <person name="Medema M.H."/>
            <person name="Devos D.P."/>
            <person name="Kaster A.-K."/>
            <person name="Ovreas L."/>
            <person name="Rohde M."/>
            <person name="Galperin M.Y."/>
            <person name="Jogler C."/>
        </authorList>
    </citation>
    <scope>NUCLEOTIDE SEQUENCE [LARGE SCALE GENOMIC DNA]</scope>
    <source>
        <strain evidence="2 3">ETA_A1</strain>
    </source>
</reference>
<evidence type="ECO:0000313" key="2">
    <source>
        <dbReference type="EMBL" id="QDU20430.1"/>
    </source>
</evidence>
<dbReference type="OrthoDB" id="289503at2"/>
<dbReference type="AlphaFoldDB" id="A0A517XSE6"/>
<keyword evidence="1" id="KW-1133">Transmembrane helix</keyword>
<name>A0A517XSE6_9BACT</name>
<protein>
    <submittedName>
        <fullName evidence="2">Uncharacterized protein</fullName>
    </submittedName>
</protein>
<organism evidence="2 3">
    <name type="scientific">Urbifossiella limnaea</name>
    <dbReference type="NCBI Taxonomy" id="2528023"/>
    <lineage>
        <taxon>Bacteria</taxon>
        <taxon>Pseudomonadati</taxon>
        <taxon>Planctomycetota</taxon>
        <taxon>Planctomycetia</taxon>
        <taxon>Gemmatales</taxon>
        <taxon>Gemmataceae</taxon>
        <taxon>Urbifossiella</taxon>
    </lineage>
</organism>
<sequence>MDHALLRSWLELPAGEWPPEPHVLLGNPADPADAETRALDRMDRLRPYQLLHPELVTEGMTRLAQALIAFSEAPPRYEFVEPLQPARPPATFEVVEELPPPAEVLPLAEDLPAGRRWVYARLAVVRRLIRAWDRVGVVFGDPDDPADTPVRVMVLLEAVRTVRPLLPGVKGVMGGVGEPGGVCAALVRQPLILDTFRRFLPDQRVALAADWRRGRDAVRREYAWLRRVSAQGRAHRAGRRGVRAAWRWALHTPELLLVPLLLILLVVRLRGN</sequence>
<dbReference type="KEGG" id="uli:ETAA1_23820"/>